<dbReference type="Proteomes" id="UP000887566">
    <property type="component" value="Unplaced"/>
</dbReference>
<reference evidence="2 3" key="1">
    <citation type="submission" date="2022-11" db="UniProtKB">
        <authorList>
            <consortium name="WormBaseParasite"/>
        </authorList>
    </citation>
    <scope>IDENTIFICATION</scope>
</reference>
<sequence>MAKLFTPGPLNTSKTVKEAMLSDVGSRDVSFINITAN</sequence>
<dbReference type="WBParaSite" id="PSAMB.scaffold14858size1755.g36255.t1">
    <property type="protein sequence ID" value="PSAMB.scaffold14858size1755.g36255.t1"/>
    <property type="gene ID" value="PSAMB.scaffold14858size1755.g36255"/>
</dbReference>
<name>A0A914V2X9_9BILA</name>
<protein>
    <submittedName>
        <fullName evidence="2 3">Uncharacterized protein</fullName>
    </submittedName>
</protein>
<accession>A0A914V2X9</accession>
<evidence type="ECO:0000313" key="1">
    <source>
        <dbReference type="Proteomes" id="UP000887566"/>
    </source>
</evidence>
<proteinExistence type="predicted"/>
<dbReference type="AlphaFoldDB" id="A0A914V2X9"/>
<keyword evidence="1" id="KW-1185">Reference proteome</keyword>
<evidence type="ECO:0000313" key="3">
    <source>
        <dbReference type="WBParaSite" id="PSAMB.scaffold14948size1731.g36306.t1"/>
    </source>
</evidence>
<evidence type="ECO:0000313" key="2">
    <source>
        <dbReference type="WBParaSite" id="PSAMB.scaffold14858size1755.g36255.t1"/>
    </source>
</evidence>
<dbReference type="WBParaSite" id="PSAMB.scaffold14948size1731.g36306.t1">
    <property type="protein sequence ID" value="PSAMB.scaffold14948size1731.g36306.t1"/>
    <property type="gene ID" value="PSAMB.scaffold14948size1731.g36306"/>
</dbReference>
<organism evidence="1 2">
    <name type="scientific">Plectus sambesii</name>
    <dbReference type="NCBI Taxonomy" id="2011161"/>
    <lineage>
        <taxon>Eukaryota</taxon>
        <taxon>Metazoa</taxon>
        <taxon>Ecdysozoa</taxon>
        <taxon>Nematoda</taxon>
        <taxon>Chromadorea</taxon>
        <taxon>Plectida</taxon>
        <taxon>Plectina</taxon>
        <taxon>Plectoidea</taxon>
        <taxon>Plectidae</taxon>
        <taxon>Plectus</taxon>
    </lineage>
</organism>